<dbReference type="InterPro" id="IPR051816">
    <property type="entry name" value="Glycosyl_Hydrolase_31"/>
</dbReference>
<keyword evidence="2" id="KW-0326">Glycosidase</keyword>
<gene>
    <name evidence="6" type="ORF">SAMN04489727_6928</name>
</gene>
<dbReference type="Pfam" id="PF21365">
    <property type="entry name" value="Glyco_hydro_31_3rd"/>
    <property type="match status" value="1"/>
</dbReference>
<dbReference type="CDD" id="cd06593">
    <property type="entry name" value="GH31_xylosidase_YicI"/>
    <property type="match status" value="1"/>
</dbReference>
<dbReference type="InterPro" id="IPR011013">
    <property type="entry name" value="Gal_mutarotase_sf_dom"/>
</dbReference>
<dbReference type="PANTHER" id="PTHR43863:SF2">
    <property type="entry name" value="MALTASE-GLUCOAMYLASE"/>
    <property type="match status" value="1"/>
</dbReference>
<proteinExistence type="inferred from homology"/>
<dbReference type="PANTHER" id="PTHR43863">
    <property type="entry name" value="HYDROLASE, PUTATIVE (AFU_ORTHOLOGUE AFUA_1G03140)-RELATED"/>
    <property type="match status" value="1"/>
</dbReference>
<dbReference type="Gene3D" id="2.60.40.1760">
    <property type="entry name" value="glycosyl hydrolase (family 31)"/>
    <property type="match status" value="1"/>
</dbReference>
<dbReference type="Gene3D" id="3.20.20.80">
    <property type="entry name" value="Glycosidases"/>
    <property type="match status" value="1"/>
</dbReference>
<dbReference type="GO" id="GO:0030246">
    <property type="term" value="F:carbohydrate binding"/>
    <property type="evidence" value="ECO:0007669"/>
    <property type="project" value="InterPro"/>
</dbReference>
<dbReference type="OrthoDB" id="176168at2"/>
<reference evidence="7" key="1">
    <citation type="submission" date="2016-10" db="EMBL/GenBank/DDBJ databases">
        <authorList>
            <person name="Varghese N."/>
            <person name="Submissions S."/>
        </authorList>
    </citation>
    <scope>NUCLEOTIDE SEQUENCE [LARGE SCALE GENOMIC DNA]</scope>
    <source>
        <strain evidence="7">DSM 44544</strain>
    </source>
</reference>
<keyword evidence="2 6" id="KW-0378">Hydrolase</keyword>
<dbReference type="Pfam" id="PF13802">
    <property type="entry name" value="Gal_mutarotas_2"/>
    <property type="match status" value="1"/>
</dbReference>
<dbReference type="InterPro" id="IPR017853">
    <property type="entry name" value="GH"/>
</dbReference>
<evidence type="ECO:0000256" key="1">
    <source>
        <dbReference type="ARBA" id="ARBA00007806"/>
    </source>
</evidence>
<sequence length="788" mass="86087">MPYQQPLVPPVIHVADPVDLPLRAVGENGLCQVIAAKVLRRRRDGFELTVSASTGGTLFAEVVAAGDGVIRVRLAPGQDTRGRSAPVATLVRPGTCDEALIEEFDGGLRLSAGELVAEIVLDPWQLRFFDSTGRLLTEQNGVETDISERLRILPFGRSAVAGEIVAYHETFSAQPDEHFFGLGEKFTEFDKRGQRIISWNYDAFSAESERAYKNVPFYLSTRGYGVLVDSGMATEFDLCHSTHSCVQITVPDDQLDYYLIAGEDPGRIIDRYHALTGRPEVPPKWALGTWISTGYAAKETHSGGLVDSQEQVIQVARRIRERGIPCDVIHVDTQWQRYDHWSDFQWDTGRFPDPDAMLKELAELDFQVCLWINPYISHLSPVFREADALGILMRHEDGSTFVADSWHGAQPACGIIDLTNPAAVGWFQGILRALLRQGVSSFKTDFGEGVPVDAHAANGMSGKELHNVYSLIFNDVVAEVTQEVHGHRVVWARSSFTGGQRHCGQWSGDTNATFSSMASTLRGGLSYALSGVPFWTHDAGGFTGTPSAELYVRSAQFAALSPLTRFHGTSSRLPWDFGPVAEQAVKEALELRYRLMPYLYSAAVEAGRSGQPMMRPLLMAAFGEPAAWAADLEYLLGPDLLVAPVVSAVDPARHVYLPPGRWADFWTGAVHDGGRHVEVAKPLAQIPLFVRLASVIPMAEGGLTGPAFVQWGDGVASTRLRDEHGETTVEVQRRDGTVVVRSDGPVRVDRLAFPLVAGAAEPTDVVVDGERFSVTAVAGTATAVREAR</sequence>
<evidence type="ECO:0000313" key="7">
    <source>
        <dbReference type="Proteomes" id="UP000199622"/>
    </source>
</evidence>
<dbReference type="InterPro" id="IPR000322">
    <property type="entry name" value="Glyco_hydro_31_TIM"/>
</dbReference>
<evidence type="ECO:0000259" key="5">
    <source>
        <dbReference type="Pfam" id="PF21365"/>
    </source>
</evidence>
<dbReference type="InterPro" id="IPR013780">
    <property type="entry name" value="Glyco_hydro_b"/>
</dbReference>
<dbReference type="InterPro" id="IPR048395">
    <property type="entry name" value="Glyco_hydro_31_C"/>
</dbReference>
<dbReference type="CDD" id="cd14752">
    <property type="entry name" value="GH31_N"/>
    <property type="match status" value="1"/>
</dbReference>
<feature type="domain" description="Glycoside hydrolase family 31 TIM barrel" evidence="3">
    <location>
        <begin position="279"/>
        <end position="602"/>
    </location>
</feature>
<dbReference type="SUPFAM" id="SSF74650">
    <property type="entry name" value="Galactose mutarotase-like"/>
    <property type="match status" value="1"/>
</dbReference>
<dbReference type="SUPFAM" id="SSF51445">
    <property type="entry name" value="(Trans)glycosidases"/>
    <property type="match status" value="1"/>
</dbReference>
<evidence type="ECO:0000259" key="3">
    <source>
        <dbReference type="Pfam" id="PF01055"/>
    </source>
</evidence>
<dbReference type="SUPFAM" id="SSF51011">
    <property type="entry name" value="Glycosyl hydrolase domain"/>
    <property type="match status" value="1"/>
</dbReference>
<protein>
    <submittedName>
        <fullName evidence="6">Alpha-D-xyloside xylohydrolase</fullName>
    </submittedName>
</protein>
<dbReference type="EMBL" id="FNSO01000004">
    <property type="protein sequence ID" value="SED21632.1"/>
    <property type="molecule type" value="Genomic_DNA"/>
</dbReference>
<evidence type="ECO:0000259" key="4">
    <source>
        <dbReference type="Pfam" id="PF13802"/>
    </source>
</evidence>
<dbReference type="AlphaFoldDB" id="A0A1H4YUH3"/>
<feature type="domain" description="Glycosyl hydrolase family 31 C-terminal" evidence="5">
    <location>
        <begin position="610"/>
        <end position="696"/>
    </location>
</feature>
<comment type="similarity">
    <text evidence="1 2">Belongs to the glycosyl hydrolase 31 family.</text>
</comment>
<organism evidence="6 7">
    <name type="scientific">Amycolatopsis tolypomycina</name>
    <dbReference type="NCBI Taxonomy" id="208445"/>
    <lineage>
        <taxon>Bacteria</taxon>
        <taxon>Bacillati</taxon>
        <taxon>Actinomycetota</taxon>
        <taxon>Actinomycetes</taxon>
        <taxon>Pseudonocardiales</taxon>
        <taxon>Pseudonocardiaceae</taxon>
        <taxon>Amycolatopsis</taxon>
    </lineage>
</organism>
<dbReference type="Proteomes" id="UP000199622">
    <property type="component" value="Unassembled WGS sequence"/>
</dbReference>
<evidence type="ECO:0000256" key="2">
    <source>
        <dbReference type="RuleBase" id="RU361185"/>
    </source>
</evidence>
<keyword evidence="7" id="KW-1185">Reference proteome</keyword>
<accession>A0A1H4YUH3</accession>
<feature type="domain" description="Glycoside hydrolase family 31 N-terminal" evidence="4">
    <location>
        <begin position="62"/>
        <end position="237"/>
    </location>
</feature>
<dbReference type="RefSeq" id="WP_091315334.1">
    <property type="nucleotide sequence ID" value="NZ_FNSO01000004.1"/>
</dbReference>
<dbReference type="Pfam" id="PF01055">
    <property type="entry name" value="Glyco_hydro_31_2nd"/>
    <property type="match status" value="1"/>
</dbReference>
<name>A0A1H4YUH3_9PSEU</name>
<dbReference type="STRING" id="208445.SAMN04489727_6928"/>
<dbReference type="InterPro" id="IPR025887">
    <property type="entry name" value="Glyco_hydro_31_N_dom"/>
</dbReference>
<evidence type="ECO:0000313" key="6">
    <source>
        <dbReference type="EMBL" id="SED21632.1"/>
    </source>
</evidence>
<dbReference type="GO" id="GO:0004553">
    <property type="term" value="F:hydrolase activity, hydrolyzing O-glycosyl compounds"/>
    <property type="evidence" value="ECO:0007669"/>
    <property type="project" value="InterPro"/>
</dbReference>
<dbReference type="GO" id="GO:0005975">
    <property type="term" value="P:carbohydrate metabolic process"/>
    <property type="evidence" value="ECO:0007669"/>
    <property type="project" value="InterPro"/>
</dbReference>
<dbReference type="Gene3D" id="2.60.40.1180">
    <property type="entry name" value="Golgi alpha-mannosidase II"/>
    <property type="match status" value="1"/>
</dbReference>